<evidence type="ECO:0000313" key="3">
    <source>
        <dbReference type="Proteomes" id="UP000580910"/>
    </source>
</evidence>
<dbReference type="EMBL" id="JACGXA010000001">
    <property type="protein sequence ID" value="MBA8804431.1"/>
    <property type="molecule type" value="Genomic_DNA"/>
</dbReference>
<keyword evidence="3" id="KW-1185">Reference proteome</keyword>
<evidence type="ECO:0000256" key="1">
    <source>
        <dbReference type="SAM" id="Phobius"/>
    </source>
</evidence>
<keyword evidence="1" id="KW-0812">Transmembrane</keyword>
<comment type="caution">
    <text evidence="2">The sequence shown here is derived from an EMBL/GenBank/DDBJ whole genome shotgun (WGS) entry which is preliminary data.</text>
</comment>
<evidence type="ECO:0000313" key="2">
    <source>
        <dbReference type="EMBL" id="MBA8804431.1"/>
    </source>
</evidence>
<dbReference type="GO" id="GO:0004252">
    <property type="term" value="F:serine-type endopeptidase activity"/>
    <property type="evidence" value="ECO:0007669"/>
    <property type="project" value="InterPro"/>
</dbReference>
<organism evidence="2 3">
    <name type="scientific">Nocardioides ginsengisegetis</name>
    <dbReference type="NCBI Taxonomy" id="661491"/>
    <lineage>
        <taxon>Bacteria</taxon>
        <taxon>Bacillati</taxon>
        <taxon>Actinomycetota</taxon>
        <taxon>Actinomycetes</taxon>
        <taxon>Propionibacteriales</taxon>
        <taxon>Nocardioidaceae</taxon>
        <taxon>Nocardioides</taxon>
    </lineage>
</organism>
<gene>
    <name evidence="2" type="ORF">FB382_002722</name>
</gene>
<dbReference type="AlphaFoldDB" id="A0A7W3PAF4"/>
<protein>
    <submittedName>
        <fullName evidence="2">Signal peptidase I</fullName>
    </submittedName>
</protein>
<dbReference type="Proteomes" id="UP000580910">
    <property type="component" value="Unassembled WGS sequence"/>
</dbReference>
<dbReference type="CDD" id="cd06530">
    <property type="entry name" value="S26_SPase_I"/>
    <property type="match status" value="1"/>
</dbReference>
<accession>A0A7W3PAF4</accession>
<reference evidence="2 3" key="1">
    <citation type="submission" date="2020-07" db="EMBL/GenBank/DDBJ databases">
        <title>Sequencing the genomes of 1000 actinobacteria strains.</title>
        <authorList>
            <person name="Klenk H.-P."/>
        </authorList>
    </citation>
    <scope>NUCLEOTIDE SEQUENCE [LARGE SCALE GENOMIC DNA]</scope>
    <source>
        <strain evidence="2 3">DSM 21349</strain>
    </source>
</reference>
<dbReference type="GO" id="GO:0006465">
    <property type="term" value="P:signal peptide processing"/>
    <property type="evidence" value="ECO:0007669"/>
    <property type="project" value="InterPro"/>
</dbReference>
<proteinExistence type="predicted"/>
<dbReference type="InterPro" id="IPR019533">
    <property type="entry name" value="Peptidase_S26"/>
</dbReference>
<feature type="transmembrane region" description="Helical" evidence="1">
    <location>
        <begin position="146"/>
        <end position="164"/>
    </location>
</feature>
<dbReference type="RefSeq" id="WP_182539946.1">
    <property type="nucleotide sequence ID" value="NZ_JACGXA010000001.1"/>
</dbReference>
<keyword evidence="1" id="KW-0472">Membrane</keyword>
<sequence length="176" mass="18650">MEIVTAPYQPAPSLRSRLLVGFAVFAPVTVLALLPIGLGLERYVVRTDDMAPGIPRGAVVLERAVPVGDLRVGDVVTYVPPASSGVEGNVTHRIVSAHGRHLLTQGDANPQIDPWPVPTSGTTVSRVVWSVPEVGFLYLALVRPGAWGGVALVLLAALAFGLAWSSGRHRSRRDPP</sequence>
<name>A0A7W3PAF4_9ACTN</name>
<feature type="transmembrane region" description="Helical" evidence="1">
    <location>
        <begin position="18"/>
        <end position="40"/>
    </location>
</feature>
<keyword evidence="1" id="KW-1133">Transmembrane helix</keyword>